<keyword evidence="4" id="KW-1185">Reference proteome</keyword>
<reference evidence="4" key="1">
    <citation type="submission" date="2018-12" db="EMBL/GenBank/DDBJ databases">
        <authorList>
            <person name="Yazar S."/>
        </authorList>
    </citation>
    <scope>NUCLEOTIDE SEQUENCE [LARGE SCALE GENOMIC DNA]</scope>
</reference>
<protein>
    <submittedName>
        <fullName evidence="3">Uncharacterized protein</fullName>
    </submittedName>
</protein>
<keyword evidence="1" id="KW-0175">Coiled coil</keyword>
<name>A0A4X2LNM4_VOMUR</name>
<feature type="region of interest" description="Disordered" evidence="2">
    <location>
        <begin position="1"/>
        <end position="43"/>
    </location>
</feature>
<dbReference type="PANTHER" id="PTHR34479:SF1">
    <property type="entry name" value="COILED-COIL DOMAIN-CONTAINING PROTEIN 30"/>
    <property type="match status" value="1"/>
</dbReference>
<evidence type="ECO:0000313" key="4">
    <source>
        <dbReference type="Proteomes" id="UP000314987"/>
    </source>
</evidence>
<evidence type="ECO:0000256" key="1">
    <source>
        <dbReference type="SAM" id="Coils"/>
    </source>
</evidence>
<dbReference type="STRING" id="29139.ENSVURP00010025593"/>
<evidence type="ECO:0000313" key="3">
    <source>
        <dbReference type="Ensembl" id="ENSVURP00010025593.1"/>
    </source>
</evidence>
<proteinExistence type="predicted"/>
<organism evidence="3 4">
    <name type="scientific">Vombatus ursinus</name>
    <name type="common">Common wombat</name>
    <dbReference type="NCBI Taxonomy" id="29139"/>
    <lineage>
        <taxon>Eukaryota</taxon>
        <taxon>Metazoa</taxon>
        <taxon>Chordata</taxon>
        <taxon>Craniata</taxon>
        <taxon>Vertebrata</taxon>
        <taxon>Euteleostomi</taxon>
        <taxon>Mammalia</taxon>
        <taxon>Metatheria</taxon>
        <taxon>Diprotodontia</taxon>
        <taxon>Vombatidae</taxon>
        <taxon>Vombatus</taxon>
    </lineage>
</organism>
<feature type="coiled-coil region" evidence="1">
    <location>
        <begin position="178"/>
        <end position="205"/>
    </location>
</feature>
<dbReference type="InterPro" id="IPR052825">
    <property type="entry name" value="CCD-Prefoldin_beta-like"/>
</dbReference>
<reference evidence="3" key="3">
    <citation type="submission" date="2025-09" db="UniProtKB">
        <authorList>
            <consortium name="Ensembl"/>
        </authorList>
    </citation>
    <scope>IDENTIFICATION</scope>
</reference>
<sequence length="242" mass="28955">DELQKQQGSLRWPKETLNKPPNEELEKEKTAQGNLKRSVEEEAARRLQEAHEEICRLTKKLDTKEKEHDKLELALEPAQLEIEALKGNLSRLKESESTDLPETKQHNHRLDTETLAVRNHVQKDSERKMCVELDKKKEIMAKDNLEAERNENSDETFHERCKKVIEDQKCKHTDLYKFQKLEQEHERLVERNEELELLLGETQNQTKEERKHFEYHIEKLQRKVCQKRRKMHILFLIDPVLL</sequence>
<dbReference type="Proteomes" id="UP000314987">
    <property type="component" value="Unassembled WGS sequence"/>
</dbReference>
<dbReference type="PANTHER" id="PTHR34479">
    <property type="entry name" value="COILED-COIL DOMAIN-CONTAINING PROTEIN 30"/>
    <property type="match status" value="1"/>
</dbReference>
<accession>A0A4X2LNM4</accession>
<dbReference type="AlphaFoldDB" id="A0A4X2LNM4"/>
<dbReference type="GeneTree" id="ENSGT01140000286782"/>
<evidence type="ECO:0000256" key="2">
    <source>
        <dbReference type="SAM" id="MobiDB-lite"/>
    </source>
</evidence>
<feature type="compositionally biased region" description="Basic and acidic residues" evidence="2">
    <location>
        <begin position="12"/>
        <end position="30"/>
    </location>
</feature>
<reference evidence="3" key="2">
    <citation type="submission" date="2025-08" db="UniProtKB">
        <authorList>
            <consortium name="Ensembl"/>
        </authorList>
    </citation>
    <scope>IDENTIFICATION</scope>
</reference>
<dbReference type="Ensembl" id="ENSVURT00010029138.1">
    <property type="protein sequence ID" value="ENSVURP00010025593.1"/>
    <property type="gene ID" value="ENSVURG00010019578.1"/>
</dbReference>